<accession>A0A9P1CHL8</accession>
<protein>
    <submittedName>
        <fullName evidence="4">RmlD-like substrate binding domain-containing protein</fullName>
    </submittedName>
</protein>
<dbReference type="GO" id="GO:0048270">
    <property type="term" value="F:methionine adenosyltransferase regulator activity"/>
    <property type="evidence" value="ECO:0007669"/>
    <property type="project" value="TreeGrafter"/>
</dbReference>
<dbReference type="Pfam" id="PF04321">
    <property type="entry name" value="RmlD_sub_bind"/>
    <property type="match status" value="1"/>
</dbReference>
<dbReference type="Gene3D" id="3.40.50.720">
    <property type="entry name" value="NAD(P)-binding Rossmann-like Domain"/>
    <property type="match status" value="1"/>
</dbReference>
<feature type="region of interest" description="Disordered" evidence="1">
    <location>
        <begin position="133"/>
        <end position="163"/>
    </location>
</feature>
<dbReference type="InterPro" id="IPR029903">
    <property type="entry name" value="RmlD-like-bd"/>
</dbReference>
<sequence>MSSLAFGCAPAPGFGLAPHATRAPTPQGRSVSPVQHIFPPAGAIGNPGNLGSCGLLGPCLAPWPGSCGTLGPLGSGLGLPNGSNMAAGIFPAPSLTPFRSSRSPTVPMAPFRAPSNLSSVDASEMSTLSSPRIPRFDTPHLSAVLPPPSRASTSASSGRSPRAEDYLKRMQQVGQAHQQQLQILEKHWDLMQDFEKGKLESFKQEHAVLKEKQLRLLKEVETQLQELSGSPAPEKQQEVTFGEAPQPQPVPTATRAPPRKVRVETGRALVLGAAGLLGREIFKNCRGKWELRGICSSRCPKSLRDGSSWAGEVVDGPILEVLEGHLKDFKPQVVLHLCGTEIGQKDGLDGANSVGFKTFAADTRAIASACEAHGVWLIHLSSDAVFNGLASPYTVNAEPTPVTDDGVASLQAEQEVLSHARTAVLRVPRCLYGPVEDLQESPVTGVLDQLRYGRVDFNIQPLYPTFVGDVASLLMLLLKHLVDGGELRGIYHWQGPDQLSELQIAKVWCEATGDTLAASLRPRPSKCQADRALDISRLARSFPLTPTSFKEGLRKCLAPGELGELGDRLGRTVAGSLHWAAGCRAVGEQVV</sequence>
<feature type="domain" description="RmlD-like substrate binding" evidence="2">
    <location>
        <begin position="268"/>
        <end position="558"/>
    </location>
</feature>
<dbReference type="EMBL" id="CAMXCT030001557">
    <property type="protein sequence ID" value="CAL4778450.1"/>
    <property type="molecule type" value="Genomic_DNA"/>
</dbReference>
<evidence type="ECO:0000313" key="5">
    <source>
        <dbReference type="Proteomes" id="UP001152797"/>
    </source>
</evidence>
<evidence type="ECO:0000313" key="3">
    <source>
        <dbReference type="EMBL" id="CAI3991138.1"/>
    </source>
</evidence>
<dbReference type="AlphaFoldDB" id="A0A9P1CHL8"/>
<keyword evidence="5" id="KW-1185">Reference proteome</keyword>
<feature type="compositionally biased region" description="Low complexity" evidence="1">
    <location>
        <begin position="150"/>
        <end position="160"/>
    </location>
</feature>
<organism evidence="3">
    <name type="scientific">Cladocopium goreaui</name>
    <dbReference type="NCBI Taxonomy" id="2562237"/>
    <lineage>
        <taxon>Eukaryota</taxon>
        <taxon>Sar</taxon>
        <taxon>Alveolata</taxon>
        <taxon>Dinophyceae</taxon>
        <taxon>Suessiales</taxon>
        <taxon>Symbiodiniaceae</taxon>
        <taxon>Cladocopium</taxon>
    </lineage>
</organism>
<feature type="region of interest" description="Disordered" evidence="1">
    <location>
        <begin position="225"/>
        <end position="259"/>
    </location>
</feature>
<evidence type="ECO:0000259" key="2">
    <source>
        <dbReference type="Pfam" id="PF04321"/>
    </source>
</evidence>
<name>A0A9P1CHL8_9DINO</name>
<gene>
    <name evidence="3" type="ORF">C1SCF055_LOCUS18068</name>
</gene>
<dbReference type="SUPFAM" id="SSF51735">
    <property type="entry name" value="NAD(P)-binding Rossmann-fold domains"/>
    <property type="match status" value="1"/>
</dbReference>
<evidence type="ECO:0000313" key="4">
    <source>
        <dbReference type="EMBL" id="CAL4778450.1"/>
    </source>
</evidence>
<reference evidence="3" key="1">
    <citation type="submission" date="2022-10" db="EMBL/GenBank/DDBJ databases">
        <authorList>
            <person name="Chen Y."/>
            <person name="Dougan E. K."/>
            <person name="Chan C."/>
            <person name="Rhodes N."/>
            <person name="Thang M."/>
        </authorList>
    </citation>
    <scope>NUCLEOTIDE SEQUENCE</scope>
</reference>
<dbReference type="PANTHER" id="PTHR10491:SF4">
    <property type="entry name" value="METHIONINE ADENOSYLTRANSFERASE 2 SUBUNIT BETA"/>
    <property type="match status" value="1"/>
</dbReference>
<dbReference type="InterPro" id="IPR036291">
    <property type="entry name" value="NAD(P)-bd_dom_sf"/>
</dbReference>
<dbReference type="PANTHER" id="PTHR10491">
    <property type="entry name" value="DTDP-4-DEHYDRORHAMNOSE REDUCTASE"/>
    <property type="match status" value="1"/>
</dbReference>
<evidence type="ECO:0000256" key="1">
    <source>
        <dbReference type="SAM" id="MobiDB-lite"/>
    </source>
</evidence>
<dbReference type="GO" id="GO:0048269">
    <property type="term" value="C:methionine adenosyltransferase complex"/>
    <property type="evidence" value="ECO:0007669"/>
    <property type="project" value="TreeGrafter"/>
</dbReference>
<dbReference type="EMBL" id="CAMXCT010001557">
    <property type="protein sequence ID" value="CAI3991138.1"/>
    <property type="molecule type" value="Genomic_DNA"/>
</dbReference>
<dbReference type="OrthoDB" id="6235964at2759"/>
<dbReference type="InterPro" id="IPR005913">
    <property type="entry name" value="dTDP_dehydrorham_reduct"/>
</dbReference>
<dbReference type="EMBL" id="CAMXCT020001557">
    <property type="protein sequence ID" value="CAL1144513.1"/>
    <property type="molecule type" value="Genomic_DNA"/>
</dbReference>
<dbReference type="Proteomes" id="UP001152797">
    <property type="component" value="Unassembled WGS sequence"/>
</dbReference>
<dbReference type="GO" id="GO:0006556">
    <property type="term" value="P:S-adenosylmethionine biosynthetic process"/>
    <property type="evidence" value="ECO:0007669"/>
    <property type="project" value="TreeGrafter"/>
</dbReference>
<comment type="caution">
    <text evidence="3">The sequence shown here is derived from an EMBL/GenBank/DDBJ whole genome shotgun (WGS) entry which is preliminary data.</text>
</comment>
<proteinExistence type="predicted"/>
<reference evidence="4 5" key="2">
    <citation type="submission" date="2024-05" db="EMBL/GenBank/DDBJ databases">
        <authorList>
            <person name="Chen Y."/>
            <person name="Shah S."/>
            <person name="Dougan E. K."/>
            <person name="Thang M."/>
            <person name="Chan C."/>
        </authorList>
    </citation>
    <scope>NUCLEOTIDE SEQUENCE [LARGE SCALE GENOMIC DNA]</scope>
</reference>